<dbReference type="Pfam" id="PF05498">
    <property type="entry name" value="RALF"/>
    <property type="match status" value="1"/>
</dbReference>
<dbReference type="GO" id="GO:0019722">
    <property type="term" value="P:calcium-mediated signaling"/>
    <property type="evidence" value="ECO:0007669"/>
    <property type="project" value="TreeGrafter"/>
</dbReference>
<reference evidence="6 7" key="1">
    <citation type="submission" date="2012-08" db="EMBL/GenBank/DDBJ databases">
        <title>Oryza genome evolution.</title>
        <authorList>
            <person name="Wing R.A."/>
        </authorList>
    </citation>
    <scope>NUCLEOTIDE SEQUENCE</scope>
</reference>
<dbReference type="eggNOG" id="ENOG502R3S2">
    <property type="taxonomic scope" value="Eukaryota"/>
</dbReference>
<feature type="chain" id="PRO_5002347845" description="Rapid alkalinization factor 1" evidence="5">
    <location>
        <begin position="21"/>
        <end position="132"/>
    </location>
</feature>
<evidence type="ECO:0000313" key="6">
    <source>
        <dbReference type="EnsemblPlants" id="LPERR03G14900.1"/>
    </source>
</evidence>
<accession>A0A0D9VTX3</accession>
<evidence type="ECO:0000256" key="1">
    <source>
        <dbReference type="ARBA" id="ARBA00009178"/>
    </source>
</evidence>
<dbReference type="Proteomes" id="UP000032180">
    <property type="component" value="Chromosome 3"/>
</dbReference>
<dbReference type="PANTHER" id="PTHR33136:SF58">
    <property type="entry name" value="OS03G0345000 PROTEIN"/>
    <property type="match status" value="1"/>
</dbReference>
<protein>
    <recommendedName>
        <fullName evidence="8">Rapid alkalinization factor 1</fullName>
    </recommendedName>
</protein>
<reference evidence="6" key="3">
    <citation type="submission" date="2015-04" db="UniProtKB">
        <authorList>
            <consortium name="EnsemblPlants"/>
        </authorList>
    </citation>
    <scope>IDENTIFICATION</scope>
</reference>
<feature type="signal peptide" evidence="5">
    <location>
        <begin position="1"/>
        <end position="20"/>
    </location>
</feature>
<evidence type="ECO:0000256" key="3">
    <source>
        <dbReference type="ARBA" id="ARBA00022729"/>
    </source>
</evidence>
<dbReference type="HOGENOM" id="CLU_127895_1_1_1"/>
<proteinExistence type="inferred from homology"/>
<keyword evidence="4" id="KW-1015">Disulfide bond</keyword>
<dbReference type="AlphaFoldDB" id="A0A0D9VTX3"/>
<keyword evidence="7" id="KW-1185">Reference proteome</keyword>
<dbReference type="GO" id="GO:0005179">
    <property type="term" value="F:hormone activity"/>
    <property type="evidence" value="ECO:0007669"/>
    <property type="project" value="UniProtKB-KW"/>
</dbReference>
<dbReference type="PANTHER" id="PTHR33136">
    <property type="entry name" value="RAPID ALKALINIZATION FACTOR-LIKE"/>
    <property type="match status" value="1"/>
</dbReference>
<dbReference type="InterPro" id="IPR008801">
    <property type="entry name" value="RALF"/>
</dbReference>
<keyword evidence="3 5" id="KW-0732">Signal</keyword>
<dbReference type="GO" id="GO:0009506">
    <property type="term" value="C:plasmodesma"/>
    <property type="evidence" value="ECO:0007669"/>
    <property type="project" value="TreeGrafter"/>
</dbReference>
<reference evidence="7" key="2">
    <citation type="submission" date="2013-12" db="EMBL/GenBank/DDBJ databases">
        <authorList>
            <person name="Yu Y."/>
            <person name="Lee S."/>
            <person name="de Baynast K."/>
            <person name="Wissotski M."/>
            <person name="Liu L."/>
            <person name="Talag J."/>
            <person name="Goicoechea J."/>
            <person name="Angelova A."/>
            <person name="Jetty R."/>
            <person name="Kudrna D."/>
            <person name="Golser W."/>
            <person name="Rivera L."/>
            <person name="Zhang J."/>
            <person name="Wing R."/>
        </authorList>
    </citation>
    <scope>NUCLEOTIDE SEQUENCE</scope>
</reference>
<dbReference type="EnsemblPlants" id="LPERR03G14900.1">
    <property type="protein sequence ID" value="LPERR03G14900.1"/>
    <property type="gene ID" value="LPERR03G14900"/>
</dbReference>
<evidence type="ECO:0000256" key="5">
    <source>
        <dbReference type="SAM" id="SignalP"/>
    </source>
</evidence>
<evidence type="ECO:0000256" key="4">
    <source>
        <dbReference type="ARBA" id="ARBA00023157"/>
    </source>
</evidence>
<comment type="similarity">
    <text evidence="1">Belongs to the plant rapid alkalinization factor (RALF) family.</text>
</comment>
<evidence type="ECO:0000256" key="2">
    <source>
        <dbReference type="ARBA" id="ARBA00022702"/>
    </source>
</evidence>
<evidence type="ECO:0000313" key="7">
    <source>
        <dbReference type="Proteomes" id="UP000032180"/>
    </source>
</evidence>
<keyword evidence="2" id="KW-0372">Hormone</keyword>
<organism evidence="6 7">
    <name type="scientific">Leersia perrieri</name>
    <dbReference type="NCBI Taxonomy" id="77586"/>
    <lineage>
        <taxon>Eukaryota</taxon>
        <taxon>Viridiplantae</taxon>
        <taxon>Streptophyta</taxon>
        <taxon>Embryophyta</taxon>
        <taxon>Tracheophyta</taxon>
        <taxon>Spermatophyta</taxon>
        <taxon>Magnoliopsida</taxon>
        <taxon>Liliopsida</taxon>
        <taxon>Poales</taxon>
        <taxon>Poaceae</taxon>
        <taxon>BOP clade</taxon>
        <taxon>Oryzoideae</taxon>
        <taxon>Oryzeae</taxon>
        <taxon>Oryzinae</taxon>
        <taxon>Leersia</taxon>
    </lineage>
</organism>
<sequence>MARPALPFVVVLVVAVAAAATTPELVVHDRWPMREGGDPCLHGTVRECLADEYGGGGGGMRRRRLFQLMEEDDYYGGGGDGTTPPAQYISYAALMRNSVPCSLPGASYYNCRPGADANPYTRGCSAITQCRD</sequence>
<name>A0A0D9VTX3_9ORYZ</name>
<evidence type="ECO:0008006" key="8">
    <source>
        <dbReference type="Google" id="ProtNLM"/>
    </source>
</evidence>
<dbReference type="Gramene" id="LPERR03G14900.1">
    <property type="protein sequence ID" value="LPERR03G14900.1"/>
    <property type="gene ID" value="LPERR03G14900"/>
</dbReference>